<dbReference type="SUPFAM" id="SSF52343">
    <property type="entry name" value="Ferredoxin reductase-like, C-terminal NADP-linked domain"/>
    <property type="match status" value="1"/>
</dbReference>
<dbReference type="InterPro" id="IPR039261">
    <property type="entry name" value="FNR_nucleotide-bd"/>
</dbReference>
<protein>
    <recommendedName>
        <fullName evidence="3">FAD-binding FR-type domain-containing protein</fullName>
    </recommendedName>
</protein>
<evidence type="ECO:0000313" key="5">
    <source>
        <dbReference type="Proteomes" id="UP001326199"/>
    </source>
</evidence>
<dbReference type="EMBL" id="JAFFHB010000002">
    <property type="protein sequence ID" value="KAK4670095.1"/>
    <property type="molecule type" value="Genomic_DNA"/>
</dbReference>
<dbReference type="InterPro" id="IPR017927">
    <property type="entry name" value="FAD-bd_FR_type"/>
</dbReference>
<dbReference type="RefSeq" id="XP_062768765.1">
    <property type="nucleotide sequence ID" value="XM_062909921.1"/>
</dbReference>
<dbReference type="Proteomes" id="UP001326199">
    <property type="component" value="Unassembled WGS sequence"/>
</dbReference>
<comment type="caution">
    <text evidence="4">The sequence shown here is derived from an EMBL/GenBank/DDBJ whole genome shotgun (WGS) entry which is preliminary data.</text>
</comment>
<reference evidence="4 5" key="1">
    <citation type="journal article" date="2023" name="bioRxiv">
        <title>High-quality genome assemblies of four members of thePodospora anserinaspecies complex.</title>
        <authorList>
            <person name="Ament-Velasquez S.L."/>
            <person name="Vogan A.A."/>
            <person name="Wallerman O."/>
            <person name="Hartmann F."/>
            <person name="Gautier V."/>
            <person name="Silar P."/>
            <person name="Giraud T."/>
            <person name="Johannesson H."/>
        </authorList>
    </citation>
    <scope>NUCLEOTIDE SEQUENCE [LARGE SCALE GENOMIC DNA]</scope>
    <source>
        <strain evidence="4 5">CBS 411.78</strain>
    </source>
</reference>
<keyword evidence="1" id="KW-0560">Oxidoreductase</keyword>
<keyword evidence="2" id="KW-0520">NAD</keyword>
<name>A0ABR0HQA7_9PEZI</name>
<dbReference type="SUPFAM" id="SSF63380">
    <property type="entry name" value="Riboflavin synthase domain-like"/>
    <property type="match status" value="1"/>
</dbReference>
<organism evidence="4 5">
    <name type="scientific">Podospora pseudopauciseta</name>
    <dbReference type="NCBI Taxonomy" id="2093780"/>
    <lineage>
        <taxon>Eukaryota</taxon>
        <taxon>Fungi</taxon>
        <taxon>Dikarya</taxon>
        <taxon>Ascomycota</taxon>
        <taxon>Pezizomycotina</taxon>
        <taxon>Sordariomycetes</taxon>
        <taxon>Sordariomycetidae</taxon>
        <taxon>Sordariales</taxon>
        <taxon>Podosporaceae</taxon>
        <taxon>Podospora</taxon>
    </lineage>
</organism>
<dbReference type="Gene3D" id="2.40.30.10">
    <property type="entry name" value="Translation factors"/>
    <property type="match status" value="1"/>
</dbReference>
<gene>
    <name evidence="4" type="ORF">QC763_208715</name>
</gene>
<dbReference type="InterPro" id="IPR013121">
    <property type="entry name" value="Fe_red_NAD-bd_6"/>
</dbReference>
<evidence type="ECO:0000256" key="2">
    <source>
        <dbReference type="ARBA" id="ARBA00023027"/>
    </source>
</evidence>
<dbReference type="Pfam" id="PF08030">
    <property type="entry name" value="NAD_binding_6"/>
    <property type="match status" value="1"/>
</dbReference>
<sequence>MNLMIIKRSSLPQSLLSHIPPKISQIWLQIVQTPTKTSTMTPAIKTTHIDRTAHEPRDNSLHELLITTITPITPAIRLFHLTPSQPSQPPISFLPGQWVDLYYPPFPSCQKPGGFTITSPPSHPHMELAVQQSPLNPPAAYLWQDPSTLLHTPVRIRIGGSFTYPPQILSRPSEQQPLLSSPRSSSTPPNFKKLVLVAGGVGINPLISILSHISTTRPQPEITLLYSLKDPNSKIQSGDTSQALFLDRIINLFSNQNDPLKGNIKLFLTTTGGPTNTNNISTNEIATKNLSIPFEKRRISLSDVSNAIGEHKDDVAVYICGVPSMTDQFVDGLTSPSPQGLGIDKSRVLCEKWW</sequence>
<dbReference type="PANTHER" id="PTHR46505:SF1">
    <property type="entry name" value="OXIDOREDUCTASE NAD-BINDING DOMAIN-CONTAINING PROTEIN 1"/>
    <property type="match status" value="1"/>
</dbReference>
<dbReference type="PANTHER" id="PTHR46505">
    <property type="entry name" value="OXIDOREDUCTASE NAD-BINDING DOMAIN-CONTAINING PROTEIN 1"/>
    <property type="match status" value="1"/>
</dbReference>
<proteinExistence type="predicted"/>
<dbReference type="InterPro" id="IPR052128">
    <property type="entry name" value="Oxidoreductase_NAD-binding"/>
</dbReference>
<dbReference type="InterPro" id="IPR017938">
    <property type="entry name" value="Riboflavin_synthase-like_b-brl"/>
</dbReference>
<dbReference type="Gene3D" id="3.40.50.80">
    <property type="entry name" value="Nucleotide-binding domain of ferredoxin-NADP reductase (FNR) module"/>
    <property type="match status" value="1"/>
</dbReference>
<evidence type="ECO:0000259" key="3">
    <source>
        <dbReference type="PROSITE" id="PS51384"/>
    </source>
</evidence>
<accession>A0ABR0HQA7</accession>
<feature type="domain" description="FAD-binding FR-type" evidence="3">
    <location>
        <begin position="59"/>
        <end position="165"/>
    </location>
</feature>
<keyword evidence="5" id="KW-1185">Reference proteome</keyword>
<evidence type="ECO:0000313" key="4">
    <source>
        <dbReference type="EMBL" id="KAK4670095.1"/>
    </source>
</evidence>
<dbReference type="PROSITE" id="PS51384">
    <property type="entry name" value="FAD_FR"/>
    <property type="match status" value="1"/>
</dbReference>
<dbReference type="GeneID" id="87930264"/>
<dbReference type="CDD" id="cd00322">
    <property type="entry name" value="FNR_like"/>
    <property type="match status" value="1"/>
</dbReference>
<evidence type="ECO:0000256" key="1">
    <source>
        <dbReference type="ARBA" id="ARBA00023002"/>
    </source>
</evidence>